<keyword evidence="8" id="KW-0539">Nucleus</keyword>
<evidence type="ECO:0000256" key="7">
    <source>
        <dbReference type="ARBA" id="ARBA00023212"/>
    </source>
</evidence>
<proteinExistence type="inferred from homology"/>
<gene>
    <name evidence="11" type="ORF">DGYR_LOCUS9676</name>
</gene>
<dbReference type="PANTHER" id="PTHR32078">
    <property type="entry name" value="NUCLEAR PROTEIN MDM1"/>
    <property type="match status" value="1"/>
</dbReference>
<evidence type="ECO:0000256" key="2">
    <source>
        <dbReference type="ARBA" id="ARBA00004123"/>
    </source>
</evidence>
<dbReference type="GO" id="GO:0008017">
    <property type="term" value="F:microtubule binding"/>
    <property type="evidence" value="ECO:0007669"/>
    <property type="project" value="InterPro"/>
</dbReference>
<reference evidence="11 12" key="1">
    <citation type="submission" date="2020-08" db="EMBL/GenBank/DDBJ databases">
        <authorList>
            <person name="Hejnol A."/>
        </authorList>
    </citation>
    <scope>NUCLEOTIDE SEQUENCE [LARGE SCALE GENOMIC DNA]</scope>
</reference>
<comment type="caution">
    <text evidence="11">The sequence shown here is derived from an EMBL/GenBank/DDBJ whole genome shotgun (WGS) entry which is preliminary data.</text>
</comment>
<dbReference type="PANTHER" id="PTHR32078:SF1">
    <property type="entry name" value="NUCLEAR PROTEIN MDM1"/>
    <property type="match status" value="1"/>
</dbReference>
<comment type="similarity">
    <text evidence="3">Belongs to the MDM1 family.</text>
</comment>
<evidence type="ECO:0000256" key="6">
    <source>
        <dbReference type="ARBA" id="ARBA00022701"/>
    </source>
</evidence>
<organism evidence="11 12">
    <name type="scientific">Dimorphilus gyrociliatus</name>
    <dbReference type="NCBI Taxonomy" id="2664684"/>
    <lineage>
        <taxon>Eukaryota</taxon>
        <taxon>Metazoa</taxon>
        <taxon>Spiralia</taxon>
        <taxon>Lophotrochozoa</taxon>
        <taxon>Annelida</taxon>
        <taxon>Polychaeta</taxon>
        <taxon>Polychaeta incertae sedis</taxon>
        <taxon>Dinophilidae</taxon>
        <taxon>Dimorphilus</taxon>
    </lineage>
</organism>
<feature type="region of interest" description="Disordered" evidence="10">
    <location>
        <begin position="88"/>
        <end position="114"/>
    </location>
</feature>
<evidence type="ECO:0000256" key="9">
    <source>
        <dbReference type="ARBA" id="ARBA00045771"/>
    </source>
</evidence>
<accession>A0A7I8VZK3</accession>
<comment type="function">
    <text evidence="9">Microtubule-binding protein that negatively regulates centriole duplication. Binds to and stabilizes microtubules.</text>
</comment>
<dbReference type="GO" id="GO:0005874">
    <property type="term" value="C:microtubule"/>
    <property type="evidence" value="ECO:0007669"/>
    <property type="project" value="UniProtKB-KW"/>
</dbReference>
<keyword evidence="5" id="KW-0963">Cytoplasm</keyword>
<comment type="subcellular location">
    <subcellularLocation>
        <location evidence="1">Cytoplasm</location>
        <location evidence="1">Cytoskeleton</location>
        <location evidence="1">Microtubule organizing center</location>
        <location evidence="1">Centrosome</location>
        <location evidence="1">Centriole</location>
    </subcellularLocation>
    <subcellularLocation>
        <location evidence="2">Nucleus</location>
    </subcellularLocation>
</comment>
<keyword evidence="12" id="KW-1185">Reference proteome</keyword>
<evidence type="ECO:0000313" key="11">
    <source>
        <dbReference type="EMBL" id="CAD5121768.1"/>
    </source>
</evidence>
<evidence type="ECO:0000256" key="10">
    <source>
        <dbReference type="SAM" id="MobiDB-lite"/>
    </source>
</evidence>
<dbReference type="GO" id="GO:0005814">
    <property type="term" value="C:centriole"/>
    <property type="evidence" value="ECO:0007669"/>
    <property type="project" value="UniProtKB-SubCell"/>
</dbReference>
<evidence type="ECO:0000313" key="12">
    <source>
        <dbReference type="Proteomes" id="UP000549394"/>
    </source>
</evidence>
<dbReference type="EMBL" id="CAJFCJ010000015">
    <property type="protein sequence ID" value="CAD5121768.1"/>
    <property type="molecule type" value="Genomic_DNA"/>
</dbReference>
<evidence type="ECO:0000256" key="1">
    <source>
        <dbReference type="ARBA" id="ARBA00004114"/>
    </source>
</evidence>
<dbReference type="GO" id="GO:0005634">
    <property type="term" value="C:nucleus"/>
    <property type="evidence" value="ECO:0007669"/>
    <property type="project" value="UniProtKB-SubCell"/>
</dbReference>
<evidence type="ECO:0000256" key="3">
    <source>
        <dbReference type="ARBA" id="ARBA00010494"/>
    </source>
</evidence>
<evidence type="ECO:0000256" key="8">
    <source>
        <dbReference type="ARBA" id="ARBA00023242"/>
    </source>
</evidence>
<dbReference type="OrthoDB" id="9999940at2759"/>
<sequence>MPARLDAESQYQKDFKWQPDFLKFAPKYLNEEDMNYAGVSSAKLANTFEPPIQRKKRTVFEKADDDEYMLLGDQAKFGQSIVYRTRRSVSCSRERSLPKEPIEEKKEKKDEEIQVKPAPVVIVDTGAKKSETKPTKDKEIFADRLVEKLHEVDENRKKEKSKEKTVSHVRESRNDKRNKENIKILKKAKENKRVRPIKKDKLVKEVVASVEEKRPVEIEKPAEKDYILKYKAGIAPTRPKFKRLSEYQRQFNWKTALHASPILQAEQVVFNSDASLHPPKLKERVESEYCKQYNESAEVAKEETKLRRSKSESMIAAPGSKPSITVDNKRLIKESANPLTPFFPTKSATFYRSEYDQQYKPPQVYDYEDGCWKRSAPKTSEISSSWYQEVIELRKLATAYKNRGYGIGAKTRSPPYEEYDISSISDVEATTIENSSNIKSSDNNDARKEAWTWKKFTPNSEESNSSQPPTPAPSAEESDEEGRVPTPVLKSSVVERRHHLDRTTPAVGGALLVAKSKGSEKVACEDKAIYVDMPEPNEERVVPKSWEDKWSQVPRKIDKHTSLSTRSLASSYSIASACLERAKQRENFWKN</sequence>
<feature type="region of interest" description="Disordered" evidence="10">
    <location>
        <begin position="455"/>
        <end position="485"/>
    </location>
</feature>
<keyword evidence="7" id="KW-0206">Cytoskeleton</keyword>
<feature type="compositionally biased region" description="Low complexity" evidence="10">
    <location>
        <begin position="457"/>
        <end position="467"/>
    </location>
</feature>
<evidence type="ECO:0000256" key="4">
    <source>
        <dbReference type="ARBA" id="ARBA00013508"/>
    </source>
</evidence>
<keyword evidence="6" id="KW-0493">Microtubule</keyword>
<dbReference type="GO" id="GO:0046600">
    <property type="term" value="P:negative regulation of centriole replication"/>
    <property type="evidence" value="ECO:0007669"/>
    <property type="project" value="InterPro"/>
</dbReference>
<dbReference type="AlphaFoldDB" id="A0A7I8VZK3"/>
<feature type="region of interest" description="Disordered" evidence="10">
    <location>
        <begin position="151"/>
        <end position="181"/>
    </location>
</feature>
<dbReference type="InterPro" id="IPR029136">
    <property type="entry name" value="MDM1"/>
</dbReference>
<dbReference type="Proteomes" id="UP000549394">
    <property type="component" value="Unassembled WGS sequence"/>
</dbReference>
<evidence type="ECO:0000256" key="5">
    <source>
        <dbReference type="ARBA" id="ARBA00022490"/>
    </source>
</evidence>
<feature type="compositionally biased region" description="Basic and acidic residues" evidence="10">
    <location>
        <begin position="92"/>
        <end position="114"/>
    </location>
</feature>
<name>A0A7I8VZK3_9ANNE</name>
<dbReference type="Pfam" id="PF15501">
    <property type="entry name" value="MDM1"/>
    <property type="match status" value="2"/>
</dbReference>
<protein>
    <recommendedName>
        <fullName evidence="4">Nuclear protein MDM1</fullName>
    </recommendedName>
</protein>